<dbReference type="PANTHER" id="PTHR34605">
    <property type="entry name" value="PHAGE_INTEGRASE DOMAIN-CONTAINING PROTEIN"/>
    <property type="match status" value="1"/>
</dbReference>
<reference evidence="2" key="1">
    <citation type="submission" date="2021-03" db="EMBL/GenBank/DDBJ databases">
        <authorList>
            <person name="Bekaert M."/>
        </authorList>
    </citation>
    <scope>NUCLEOTIDE SEQUENCE</scope>
</reference>
<gene>
    <name evidence="2" type="ORF">MEDL_5721</name>
</gene>
<dbReference type="PANTHER" id="PTHR34605:SF3">
    <property type="entry name" value="P CELL-TYPE AGGLUTINATION PROTEIN MAP4-LIKE-RELATED"/>
    <property type="match status" value="1"/>
</dbReference>
<sequence length="199" mass="23166">MQRLGKRNDIRKPITVDVLKRLILILHHVRKSIYETTLFRAAFALAFFGFMRIGEITYVNKNADNHVLKISDIKFNDIDSEVFTIMSSKTDQIGCSTNLILSSNDNDNELCVVKMLKDYLQLRPDSQGQLFCHLNHNKLTRFQFLAVLRSALNFISLNPQEFKTNAFLIGDAKRMRKTNLGRWNSNSLKYYIRLSRFVN</sequence>
<dbReference type="GO" id="GO:0015074">
    <property type="term" value="P:DNA integration"/>
    <property type="evidence" value="ECO:0007669"/>
    <property type="project" value="InterPro"/>
</dbReference>
<evidence type="ECO:0000256" key="1">
    <source>
        <dbReference type="ARBA" id="ARBA00023172"/>
    </source>
</evidence>
<keyword evidence="1" id="KW-0233">DNA recombination</keyword>
<dbReference type="AlphaFoldDB" id="A0A8S3Q3E5"/>
<dbReference type="GO" id="GO:0006310">
    <property type="term" value="P:DNA recombination"/>
    <property type="evidence" value="ECO:0007669"/>
    <property type="project" value="UniProtKB-KW"/>
</dbReference>
<dbReference type="Proteomes" id="UP000683360">
    <property type="component" value="Unassembled WGS sequence"/>
</dbReference>
<dbReference type="GO" id="GO:0003677">
    <property type="term" value="F:DNA binding"/>
    <property type="evidence" value="ECO:0007669"/>
    <property type="project" value="InterPro"/>
</dbReference>
<evidence type="ECO:0000313" key="2">
    <source>
        <dbReference type="EMBL" id="CAG2190423.1"/>
    </source>
</evidence>
<dbReference type="InterPro" id="IPR052925">
    <property type="entry name" value="Phage_Integrase-like_Recomb"/>
</dbReference>
<keyword evidence="3" id="KW-1185">Reference proteome</keyword>
<name>A0A8S3Q3E5_MYTED</name>
<dbReference type="EMBL" id="CAJPWZ010000329">
    <property type="protein sequence ID" value="CAG2190423.1"/>
    <property type="molecule type" value="Genomic_DNA"/>
</dbReference>
<dbReference type="InterPro" id="IPR011010">
    <property type="entry name" value="DNA_brk_join_enz"/>
</dbReference>
<dbReference type="InterPro" id="IPR013762">
    <property type="entry name" value="Integrase-like_cat_sf"/>
</dbReference>
<dbReference type="SUPFAM" id="SSF56349">
    <property type="entry name" value="DNA breaking-rejoining enzymes"/>
    <property type="match status" value="1"/>
</dbReference>
<dbReference type="Gene3D" id="1.10.443.10">
    <property type="entry name" value="Intergrase catalytic core"/>
    <property type="match status" value="1"/>
</dbReference>
<proteinExistence type="predicted"/>
<accession>A0A8S3Q3E5</accession>
<comment type="caution">
    <text evidence="2">The sequence shown here is derived from an EMBL/GenBank/DDBJ whole genome shotgun (WGS) entry which is preliminary data.</text>
</comment>
<dbReference type="OrthoDB" id="6134901at2759"/>
<organism evidence="2 3">
    <name type="scientific">Mytilus edulis</name>
    <name type="common">Blue mussel</name>
    <dbReference type="NCBI Taxonomy" id="6550"/>
    <lineage>
        <taxon>Eukaryota</taxon>
        <taxon>Metazoa</taxon>
        <taxon>Spiralia</taxon>
        <taxon>Lophotrochozoa</taxon>
        <taxon>Mollusca</taxon>
        <taxon>Bivalvia</taxon>
        <taxon>Autobranchia</taxon>
        <taxon>Pteriomorphia</taxon>
        <taxon>Mytilida</taxon>
        <taxon>Mytiloidea</taxon>
        <taxon>Mytilidae</taxon>
        <taxon>Mytilinae</taxon>
        <taxon>Mytilus</taxon>
    </lineage>
</organism>
<protein>
    <recommendedName>
        <fullName evidence="4">Tyr recombinase domain-containing protein</fullName>
    </recommendedName>
</protein>
<evidence type="ECO:0008006" key="4">
    <source>
        <dbReference type="Google" id="ProtNLM"/>
    </source>
</evidence>
<evidence type="ECO:0000313" key="3">
    <source>
        <dbReference type="Proteomes" id="UP000683360"/>
    </source>
</evidence>